<keyword evidence="2" id="KW-1003">Cell membrane</keyword>
<evidence type="ECO:0000256" key="7">
    <source>
        <dbReference type="ARBA" id="ARBA00023136"/>
    </source>
</evidence>
<name>A0ABQ7TMT5_PHRPL</name>
<dbReference type="Pfam" id="PF00003">
    <property type="entry name" value="7tm_3"/>
    <property type="match status" value="1"/>
</dbReference>
<evidence type="ECO:0000256" key="3">
    <source>
        <dbReference type="ARBA" id="ARBA00022692"/>
    </source>
</evidence>
<keyword evidence="14" id="KW-1185">Reference proteome</keyword>
<accession>A0ABQ7TMT5</accession>
<feature type="transmembrane region" description="Helical" evidence="11">
    <location>
        <begin position="884"/>
        <end position="910"/>
    </location>
</feature>
<dbReference type="InterPro" id="IPR000068">
    <property type="entry name" value="GPCR_3_Ca_sens_rcpt-rel"/>
</dbReference>
<keyword evidence="4" id="KW-0732">Signal</keyword>
<evidence type="ECO:0000313" key="14">
    <source>
        <dbReference type="Proteomes" id="UP000826234"/>
    </source>
</evidence>
<keyword evidence="5 11" id="KW-1133">Transmembrane helix</keyword>
<dbReference type="PRINTS" id="PR00248">
    <property type="entry name" value="GPCRMGR"/>
</dbReference>
<dbReference type="Gene3D" id="2.10.50.30">
    <property type="entry name" value="GPCR, family 3, nine cysteines domain"/>
    <property type="match status" value="1"/>
</dbReference>
<comment type="subcellular location">
    <subcellularLocation>
        <location evidence="1">Cell membrane</location>
        <topology evidence="1">Multi-pass membrane protein</topology>
    </subcellularLocation>
</comment>
<dbReference type="PANTHER" id="PTHR24061:SF599">
    <property type="entry name" value="G-PROTEIN COUPLED RECEPTORS FAMILY 3 PROFILE DOMAIN-CONTAINING PROTEIN"/>
    <property type="match status" value="1"/>
</dbReference>
<evidence type="ECO:0000256" key="6">
    <source>
        <dbReference type="ARBA" id="ARBA00023040"/>
    </source>
</evidence>
<keyword evidence="10" id="KW-0807">Transducer</keyword>
<evidence type="ECO:0000256" key="11">
    <source>
        <dbReference type="SAM" id="Phobius"/>
    </source>
</evidence>
<keyword evidence="8" id="KW-0675">Receptor</keyword>
<dbReference type="InterPro" id="IPR001828">
    <property type="entry name" value="ANF_lig-bd_rcpt"/>
</dbReference>
<dbReference type="SUPFAM" id="SSF53822">
    <property type="entry name" value="Periplasmic binding protein-like I"/>
    <property type="match status" value="2"/>
</dbReference>
<evidence type="ECO:0000256" key="10">
    <source>
        <dbReference type="ARBA" id="ARBA00023224"/>
    </source>
</evidence>
<dbReference type="EMBL" id="JAIPUX010000439">
    <property type="protein sequence ID" value="KAH0630666.1"/>
    <property type="molecule type" value="Genomic_DNA"/>
</dbReference>
<evidence type="ECO:0000313" key="13">
    <source>
        <dbReference type="EMBL" id="KAH0630666.1"/>
    </source>
</evidence>
<dbReference type="InterPro" id="IPR028082">
    <property type="entry name" value="Peripla_BP_I"/>
</dbReference>
<dbReference type="Pfam" id="PF01094">
    <property type="entry name" value="ANF_receptor"/>
    <property type="match status" value="2"/>
</dbReference>
<evidence type="ECO:0000256" key="2">
    <source>
        <dbReference type="ARBA" id="ARBA00022475"/>
    </source>
</evidence>
<feature type="transmembrane region" description="Helical" evidence="11">
    <location>
        <begin position="922"/>
        <end position="942"/>
    </location>
</feature>
<sequence>MSYGSVAEGINDKTQFPFIYRMVPKEETQYLGIVQLLLHFGWTWVGLLVPDNDNGERLIKTIIPMMIINGICVAWSQQLPRREMNHIIRFMRSPPHILWGQVNVVVYSEDSHLLYDQISYMRKIAGKDPIGRKVWVIPAYQDSGDILSCTSDFLYYHGSLSLLRADRKKYDYYVSESDTPNDYIDNIFGCSYAMHRLSVKPWIRCMEFGANETLNQEEREDILSRDSYNVYNSVHAVAHALHAAYSSRSRRMTMVADGGRLDQQGIEPWQLHHFLEKFYNTSTSRIYLSEEDFQADDFDIVNWVMFPNGSCSGVKVGSIKQQISPDMKFTINPDAIVWPLRQCHVPGALRAASLDMPRRFRKENQFAATLALRVQKGPSPLKKEINCNPRLLLNITLGYTIYENHYNERLTSDAMLDLLSGGVNSLPNYSCGKRHKVAAVLEHSESDVAIHISQISSIYKIPQINHGFAAQELNDKTQFPFISRIVPNEETQYRGIIQLLLHFGWTWIGLLAPDNDNGERFMSVLMPLMIKNGICVAFSKQLSLDDSFQKVLLDKWAQVNVLVSYEDSRYEFGPLGITHDVGTKVWITTAFQDIHLNLLFGNQFFLPLHGSLSLVLKNPQRIKHTSYCSVTESQNGESQDAFQFWMKSFECFYLKHEFSVKGWTRCREKEALGTLSQEEIEKTFSKNSYSIYRSVQGVAHALNAAFSARSRSMLVNRENWLDHQNLQPWQLHSFLRDLQLANTSMDGQDSWEGIDMAASGFDIVNWVLFPNETKAKVTIGSIQAGPDSNIKLTIHPEAIVWPLQFNKTVPHSRCTKRCCPGYAKKVQEEQPPCCYACDPCPAGTISTQEDAEHCIKCPEDQHPNKERDQCLPKVITFLSYEEPLGIVLASLALVLSLCTIVVILIFIKYLETPIVRANNRDLSYLLLLSLLFSFLSCFLFIGQPRKATCFLRQTAFTIIFTVAVSSVLAKTITVVLAFLATQPGNR</sequence>
<dbReference type="Proteomes" id="UP000826234">
    <property type="component" value="Unassembled WGS sequence"/>
</dbReference>
<dbReference type="InterPro" id="IPR000337">
    <property type="entry name" value="GPCR_3"/>
</dbReference>
<keyword evidence="3 11" id="KW-0812">Transmembrane</keyword>
<keyword evidence="6" id="KW-0297">G-protein coupled receptor</keyword>
<feature type="non-terminal residue" evidence="13">
    <location>
        <position position="986"/>
    </location>
</feature>
<protein>
    <recommendedName>
        <fullName evidence="12">G-protein coupled receptors family 3 profile domain-containing protein</fullName>
    </recommendedName>
</protein>
<organism evidence="13 14">
    <name type="scientific">Phrynosoma platyrhinos</name>
    <name type="common">Desert horned lizard</name>
    <dbReference type="NCBI Taxonomy" id="52577"/>
    <lineage>
        <taxon>Eukaryota</taxon>
        <taxon>Metazoa</taxon>
        <taxon>Chordata</taxon>
        <taxon>Craniata</taxon>
        <taxon>Vertebrata</taxon>
        <taxon>Euteleostomi</taxon>
        <taxon>Lepidosauria</taxon>
        <taxon>Squamata</taxon>
        <taxon>Bifurcata</taxon>
        <taxon>Unidentata</taxon>
        <taxon>Episquamata</taxon>
        <taxon>Toxicofera</taxon>
        <taxon>Iguania</taxon>
        <taxon>Phrynosomatidae</taxon>
        <taxon>Phrynosomatinae</taxon>
        <taxon>Phrynosoma</taxon>
    </lineage>
</organism>
<reference evidence="13 14" key="1">
    <citation type="journal article" date="2022" name="Gigascience">
        <title>A chromosome-level genome assembly and annotation of the desert horned lizard, Phrynosoma platyrhinos, provides insight into chromosomal rearrangements among reptiles.</title>
        <authorList>
            <person name="Koochekian N."/>
            <person name="Ascanio A."/>
            <person name="Farleigh K."/>
            <person name="Card D.C."/>
            <person name="Schield D.R."/>
            <person name="Castoe T.A."/>
            <person name="Jezkova T."/>
        </authorList>
    </citation>
    <scope>NUCLEOTIDE SEQUENCE [LARGE SCALE GENOMIC DNA]</scope>
    <source>
        <strain evidence="13">NK-2021</strain>
    </source>
</reference>
<dbReference type="Gene3D" id="3.40.50.2300">
    <property type="match status" value="4"/>
</dbReference>
<keyword evidence="9" id="KW-0325">Glycoprotein</keyword>
<dbReference type="PROSITE" id="PS50259">
    <property type="entry name" value="G_PROTEIN_RECEP_F3_4"/>
    <property type="match status" value="1"/>
</dbReference>
<dbReference type="InterPro" id="IPR011500">
    <property type="entry name" value="GPCR_3_9-Cys_dom"/>
</dbReference>
<gene>
    <name evidence="13" type="ORF">JD844_013933</name>
</gene>
<dbReference type="InterPro" id="IPR017978">
    <property type="entry name" value="GPCR_3_C"/>
</dbReference>
<keyword evidence="7 11" id="KW-0472">Membrane</keyword>
<evidence type="ECO:0000259" key="12">
    <source>
        <dbReference type="PROSITE" id="PS50259"/>
    </source>
</evidence>
<dbReference type="Pfam" id="PF07562">
    <property type="entry name" value="NCD3G"/>
    <property type="match status" value="1"/>
</dbReference>
<dbReference type="InterPro" id="IPR038550">
    <property type="entry name" value="GPCR_3_9-Cys_sf"/>
</dbReference>
<evidence type="ECO:0000256" key="5">
    <source>
        <dbReference type="ARBA" id="ARBA00022989"/>
    </source>
</evidence>
<comment type="caution">
    <text evidence="13">The sequence shown here is derived from an EMBL/GenBank/DDBJ whole genome shotgun (WGS) entry which is preliminary data.</text>
</comment>
<dbReference type="PANTHER" id="PTHR24061">
    <property type="entry name" value="CALCIUM-SENSING RECEPTOR-RELATED"/>
    <property type="match status" value="1"/>
</dbReference>
<feature type="domain" description="G-protein coupled receptors family 3 profile" evidence="12">
    <location>
        <begin position="884"/>
        <end position="986"/>
    </location>
</feature>
<evidence type="ECO:0000256" key="9">
    <source>
        <dbReference type="ARBA" id="ARBA00023180"/>
    </source>
</evidence>
<feature type="transmembrane region" description="Helical" evidence="11">
    <location>
        <begin position="954"/>
        <end position="980"/>
    </location>
</feature>
<evidence type="ECO:0000256" key="4">
    <source>
        <dbReference type="ARBA" id="ARBA00022729"/>
    </source>
</evidence>
<evidence type="ECO:0000256" key="8">
    <source>
        <dbReference type="ARBA" id="ARBA00023170"/>
    </source>
</evidence>
<evidence type="ECO:0000256" key="1">
    <source>
        <dbReference type="ARBA" id="ARBA00004651"/>
    </source>
</evidence>
<proteinExistence type="predicted"/>